<dbReference type="PRINTS" id="PR01036">
    <property type="entry name" value="TCRTETB"/>
</dbReference>
<feature type="transmembrane region" description="Helical" evidence="8">
    <location>
        <begin position="362"/>
        <end position="388"/>
    </location>
</feature>
<organism evidence="10 11">
    <name type="scientific">Parafrankia irregularis</name>
    <dbReference type="NCBI Taxonomy" id="795642"/>
    <lineage>
        <taxon>Bacteria</taxon>
        <taxon>Bacillati</taxon>
        <taxon>Actinomycetota</taxon>
        <taxon>Actinomycetes</taxon>
        <taxon>Frankiales</taxon>
        <taxon>Frankiaceae</taxon>
        <taxon>Parafrankia</taxon>
    </lineage>
</organism>
<feature type="transmembrane region" description="Helical" evidence="8">
    <location>
        <begin position="68"/>
        <end position="87"/>
    </location>
</feature>
<dbReference type="Gene3D" id="1.20.1250.20">
    <property type="entry name" value="MFS general substrate transporter like domains"/>
    <property type="match status" value="1"/>
</dbReference>
<evidence type="ECO:0000256" key="2">
    <source>
        <dbReference type="ARBA" id="ARBA00008537"/>
    </source>
</evidence>
<protein>
    <submittedName>
        <fullName evidence="10">Drug resistance transporter, EmrB/QacA subfamily</fullName>
    </submittedName>
</protein>
<proteinExistence type="inferred from homology"/>
<evidence type="ECO:0000256" key="6">
    <source>
        <dbReference type="ARBA" id="ARBA00022989"/>
    </source>
</evidence>
<reference evidence="11" key="1">
    <citation type="submission" date="2015-11" db="EMBL/GenBank/DDBJ databases">
        <authorList>
            <person name="Varghese N."/>
        </authorList>
    </citation>
    <scope>NUCLEOTIDE SEQUENCE [LARGE SCALE GENOMIC DNA]</scope>
    <source>
        <strain evidence="11">DSM 45899</strain>
    </source>
</reference>
<keyword evidence="4" id="KW-1003">Cell membrane</keyword>
<evidence type="ECO:0000256" key="3">
    <source>
        <dbReference type="ARBA" id="ARBA00022448"/>
    </source>
</evidence>
<dbReference type="PANTHER" id="PTHR42718:SF9">
    <property type="entry name" value="MAJOR FACILITATOR SUPERFAMILY MULTIDRUG TRANSPORTER MFSC"/>
    <property type="match status" value="1"/>
</dbReference>
<feature type="transmembrane region" description="Helical" evidence="8">
    <location>
        <begin position="337"/>
        <end position="356"/>
    </location>
</feature>
<feature type="transmembrane region" description="Helical" evidence="8">
    <location>
        <begin position="204"/>
        <end position="222"/>
    </location>
</feature>
<dbReference type="GO" id="GO:0005886">
    <property type="term" value="C:plasma membrane"/>
    <property type="evidence" value="ECO:0007669"/>
    <property type="project" value="UniProtKB-SubCell"/>
</dbReference>
<feature type="transmembrane region" description="Helical" evidence="8">
    <location>
        <begin position="472"/>
        <end position="490"/>
    </location>
</feature>
<dbReference type="Pfam" id="PF07690">
    <property type="entry name" value="MFS_1"/>
    <property type="match status" value="1"/>
</dbReference>
<keyword evidence="7 8" id="KW-0472">Membrane</keyword>
<evidence type="ECO:0000256" key="4">
    <source>
        <dbReference type="ARBA" id="ARBA00022475"/>
    </source>
</evidence>
<evidence type="ECO:0000313" key="10">
    <source>
        <dbReference type="EMBL" id="CUU60239.1"/>
    </source>
</evidence>
<evidence type="ECO:0000256" key="5">
    <source>
        <dbReference type="ARBA" id="ARBA00022692"/>
    </source>
</evidence>
<dbReference type="SUPFAM" id="SSF103473">
    <property type="entry name" value="MFS general substrate transporter"/>
    <property type="match status" value="1"/>
</dbReference>
<dbReference type="RefSeq" id="WP_091284880.1">
    <property type="nucleotide sequence ID" value="NZ_FAOZ01000037.1"/>
</dbReference>
<feature type="transmembrane region" description="Helical" evidence="8">
    <location>
        <begin position="275"/>
        <end position="296"/>
    </location>
</feature>
<dbReference type="GO" id="GO:0022857">
    <property type="term" value="F:transmembrane transporter activity"/>
    <property type="evidence" value="ECO:0007669"/>
    <property type="project" value="InterPro"/>
</dbReference>
<evidence type="ECO:0000256" key="1">
    <source>
        <dbReference type="ARBA" id="ARBA00004651"/>
    </source>
</evidence>
<evidence type="ECO:0000256" key="8">
    <source>
        <dbReference type="SAM" id="Phobius"/>
    </source>
</evidence>
<keyword evidence="6 8" id="KW-1133">Transmembrane helix</keyword>
<evidence type="ECO:0000256" key="7">
    <source>
        <dbReference type="ARBA" id="ARBA00023136"/>
    </source>
</evidence>
<name>A0A0S4QYM2_9ACTN</name>
<dbReference type="InterPro" id="IPR011701">
    <property type="entry name" value="MFS"/>
</dbReference>
<feature type="transmembrane region" description="Helical" evidence="8">
    <location>
        <begin position="155"/>
        <end position="175"/>
    </location>
</feature>
<evidence type="ECO:0000259" key="9">
    <source>
        <dbReference type="PROSITE" id="PS50850"/>
    </source>
</evidence>
<accession>A0A0S4QYM2</accession>
<feature type="transmembrane region" description="Helical" evidence="8">
    <location>
        <begin position="38"/>
        <end position="61"/>
    </location>
</feature>
<feature type="transmembrane region" description="Helical" evidence="8">
    <location>
        <begin position="409"/>
        <end position="427"/>
    </location>
</feature>
<feature type="transmembrane region" description="Helical" evidence="8">
    <location>
        <begin position="127"/>
        <end position="149"/>
    </location>
</feature>
<evidence type="ECO:0000313" key="11">
    <source>
        <dbReference type="Proteomes" id="UP000198802"/>
    </source>
</evidence>
<dbReference type="Proteomes" id="UP000198802">
    <property type="component" value="Unassembled WGS sequence"/>
</dbReference>
<dbReference type="PROSITE" id="PS50850">
    <property type="entry name" value="MFS"/>
    <property type="match status" value="1"/>
</dbReference>
<dbReference type="Gene3D" id="1.20.1720.10">
    <property type="entry name" value="Multidrug resistance protein D"/>
    <property type="match status" value="1"/>
</dbReference>
<dbReference type="InterPro" id="IPR020846">
    <property type="entry name" value="MFS_dom"/>
</dbReference>
<gene>
    <name evidence="10" type="ORF">Ga0074812_13723</name>
</gene>
<sequence>MVFAALILGGLLVVLDITIINVAIRTLARDLAVSLPVIQWVSTGYTLALAMTVPTSAWLVGRFGVRRVYVGALGGFVLGSVLCGLAWDIGSLIAFRVLQGVGGGLVQPVGMMIVLRATPPERRGRAMGLLGLPVLVGPVLGPTLGGWLVEISWRWIFLVNLPVGLAALLLAARALRPFNGSASGAAAAAGGAVGDRATGPRLDVAGLALVAPGLALFVFGLAESGRLGTVASSSVVVPALVGIAMVAGFVVRALKTPAPLVRITLLGRRAVASGAVTLVLFSSAYFGSMLVLPLYWQVARGLSPAETGMLGIPQALATGLSLQVASRLVDRLQPARVVGFGITLAASGLLAAVLLLDANTPYWQLMLAMSVTGVGAGSTIMPTITTALRNLDDRDSPSGSTLLNITSQVGVSIGTAATSVVLASGLASRGLAAVLAGGDAGGGSDTAVPGAGPAQVAVDVAAGFAAACRTTLGVPLVLMAGALVAALTVLPRRASQTSTAVVEG</sequence>
<dbReference type="InterPro" id="IPR004638">
    <property type="entry name" value="EmrB-like"/>
</dbReference>
<feature type="domain" description="Major facilitator superfamily (MFS) profile" evidence="9">
    <location>
        <begin position="2"/>
        <end position="493"/>
    </location>
</feature>
<keyword evidence="11" id="KW-1185">Reference proteome</keyword>
<dbReference type="EMBL" id="FAOZ01000037">
    <property type="protein sequence ID" value="CUU60239.1"/>
    <property type="molecule type" value="Genomic_DNA"/>
</dbReference>
<dbReference type="NCBIfam" id="TIGR00711">
    <property type="entry name" value="efflux_EmrB"/>
    <property type="match status" value="1"/>
</dbReference>
<dbReference type="InterPro" id="IPR036259">
    <property type="entry name" value="MFS_trans_sf"/>
</dbReference>
<dbReference type="PANTHER" id="PTHR42718">
    <property type="entry name" value="MAJOR FACILITATOR SUPERFAMILY MULTIDRUG TRANSPORTER MFSC"/>
    <property type="match status" value="1"/>
</dbReference>
<comment type="subcellular location">
    <subcellularLocation>
        <location evidence="1">Cell membrane</location>
        <topology evidence="1">Multi-pass membrane protein</topology>
    </subcellularLocation>
</comment>
<comment type="similarity">
    <text evidence="2">Belongs to the major facilitator superfamily. EmrB family.</text>
</comment>
<dbReference type="AlphaFoldDB" id="A0A0S4QYM2"/>
<feature type="transmembrane region" description="Helical" evidence="8">
    <location>
        <begin position="234"/>
        <end position="254"/>
    </location>
</feature>
<keyword evidence="5 8" id="KW-0812">Transmembrane</keyword>
<keyword evidence="3" id="KW-0813">Transport</keyword>